<organism evidence="2 3">
    <name type="scientific">Bowdeniella nasicola</name>
    <dbReference type="NCBI Taxonomy" id="208480"/>
    <lineage>
        <taxon>Bacteria</taxon>
        <taxon>Bacillati</taxon>
        <taxon>Actinomycetota</taxon>
        <taxon>Actinomycetes</taxon>
        <taxon>Actinomycetales</taxon>
        <taxon>Actinomycetaceae</taxon>
        <taxon>Bowdeniella</taxon>
    </lineage>
</organism>
<evidence type="ECO:0000313" key="2">
    <source>
        <dbReference type="EMBL" id="OKL53002.1"/>
    </source>
</evidence>
<proteinExistence type="predicted"/>
<gene>
    <name evidence="2" type="ORF">BSZ39_11825</name>
</gene>
<name>A0A1Q5PZX0_9ACTO</name>
<dbReference type="Proteomes" id="UP000185628">
    <property type="component" value="Unassembled WGS sequence"/>
</dbReference>
<dbReference type="GO" id="GO:0007165">
    <property type="term" value="P:signal transduction"/>
    <property type="evidence" value="ECO:0007669"/>
    <property type="project" value="InterPro"/>
</dbReference>
<feature type="domain" description="TIR" evidence="1">
    <location>
        <begin position="1"/>
        <end position="132"/>
    </location>
</feature>
<dbReference type="PROSITE" id="PS50104">
    <property type="entry name" value="TIR"/>
    <property type="match status" value="1"/>
</dbReference>
<dbReference type="RefSeq" id="WP_073717530.1">
    <property type="nucleotide sequence ID" value="NZ_MQVR01000102.1"/>
</dbReference>
<dbReference type="PANTHER" id="PTHR46270:SF2">
    <property type="entry name" value="TIR DOMAIN-CONTAINING PROTEIN"/>
    <property type="match status" value="1"/>
</dbReference>
<dbReference type="SUPFAM" id="SSF52200">
    <property type="entry name" value="Toll/Interleukin receptor TIR domain"/>
    <property type="match status" value="1"/>
</dbReference>
<dbReference type="AlphaFoldDB" id="A0A1Q5PZX0"/>
<protein>
    <recommendedName>
        <fullName evidence="1">TIR domain-containing protein</fullName>
    </recommendedName>
</protein>
<reference evidence="3" key="1">
    <citation type="submission" date="2016-12" db="EMBL/GenBank/DDBJ databases">
        <authorList>
            <person name="Meng X."/>
        </authorList>
    </citation>
    <scope>NUCLEOTIDE SEQUENCE [LARGE SCALE GENOMIC DNA]</scope>
    <source>
        <strain evidence="3">DSM 19116</strain>
    </source>
</reference>
<dbReference type="InterPro" id="IPR000157">
    <property type="entry name" value="TIR_dom"/>
</dbReference>
<comment type="caution">
    <text evidence="2">The sequence shown here is derived from an EMBL/GenBank/DDBJ whole genome shotgun (WGS) entry which is preliminary data.</text>
</comment>
<dbReference type="InterPro" id="IPR035897">
    <property type="entry name" value="Toll_tir_struct_dom_sf"/>
</dbReference>
<dbReference type="OrthoDB" id="344630at2"/>
<accession>A0A1Q5PZX0</accession>
<dbReference type="Pfam" id="PF13676">
    <property type="entry name" value="TIR_2"/>
    <property type="match status" value="1"/>
</dbReference>
<evidence type="ECO:0000313" key="3">
    <source>
        <dbReference type="Proteomes" id="UP000185628"/>
    </source>
</evidence>
<keyword evidence="3" id="KW-1185">Reference proteome</keyword>
<dbReference type="EMBL" id="MQVR01000102">
    <property type="protein sequence ID" value="OKL53002.1"/>
    <property type="molecule type" value="Genomic_DNA"/>
</dbReference>
<sequence length="298" mass="33016">MTSAFISYSHQDQELVRSVAEHLQADGFHVWLDEWDLKVGDSLIERISEAIDQVDFVVAFISNASRDSQWCRKEVSLAMTGELAAKGVKVLPVRIEGAQMPPTLVDKFFLDATGLDAMGIKERLARDMAAHISPSRIIPTRRTKPQPAVPSKAEDGPIRIVGIDAQGITAPRNDGTPGSALYRVPVLLSRRPDSTWGQLMVQNWDRPPQFSTMHRPGIGSVSGNAFVLNGTTLQEVERYHLDTLQLAVAETNKQYDEIMRRHKAQADAEAEARRKHEMSVASALDRLATRFDSSSSDS</sequence>
<dbReference type="Gene3D" id="3.40.50.10140">
    <property type="entry name" value="Toll/interleukin-1 receptor homology (TIR) domain"/>
    <property type="match status" value="1"/>
</dbReference>
<evidence type="ECO:0000259" key="1">
    <source>
        <dbReference type="PROSITE" id="PS50104"/>
    </source>
</evidence>
<dbReference type="PANTHER" id="PTHR46270">
    <property type="entry name" value="ARMADILLO-TYPE FOLD-RELATED"/>
    <property type="match status" value="1"/>
</dbReference>
<dbReference type="SMART" id="SM00255">
    <property type="entry name" value="TIR"/>
    <property type="match status" value="1"/>
</dbReference>